<accession>A0A3N4M8L5</accession>
<proteinExistence type="predicted"/>
<evidence type="ECO:0008006" key="3">
    <source>
        <dbReference type="Google" id="ProtNLM"/>
    </source>
</evidence>
<dbReference type="OrthoDB" id="667202at2"/>
<protein>
    <recommendedName>
        <fullName evidence="3">Nuclear transport factor 2 family protein</fullName>
    </recommendedName>
</protein>
<keyword evidence="2" id="KW-1185">Reference proteome</keyword>
<dbReference type="EMBL" id="RMBX01000010">
    <property type="protein sequence ID" value="RPD39728.1"/>
    <property type="molecule type" value="Genomic_DNA"/>
</dbReference>
<dbReference type="RefSeq" id="WP_120515866.1">
    <property type="nucleotide sequence ID" value="NZ_QXZY01000004.1"/>
</dbReference>
<organism evidence="1 2">
    <name type="scientific">Chitinophaga barathri</name>
    <dbReference type="NCBI Taxonomy" id="1647451"/>
    <lineage>
        <taxon>Bacteria</taxon>
        <taxon>Pseudomonadati</taxon>
        <taxon>Bacteroidota</taxon>
        <taxon>Chitinophagia</taxon>
        <taxon>Chitinophagales</taxon>
        <taxon>Chitinophagaceae</taxon>
        <taxon>Chitinophaga</taxon>
    </lineage>
</organism>
<name>A0A3N4M8L5_9BACT</name>
<reference evidence="2" key="1">
    <citation type="submission" date="2018-11" db="EMBL/GenBank/DDBJ databases">
        <title>Chitinophaga lutea sp.nov., isolate from arsenic contaminated soil.</title>
        <authorList>
            <person name="Zong Y."/>
        </authorList>
    </citation>
    <scope>NUCLEOTIDE SEQUENCE [LARGE SCALE GENOMIC DNA]</scope>
    <source>
        <strain evidence="2">YLT18</strain>
    </source>
</reference>
<dbReference type="AlphaFoldDB" id="A0A3N4M8L5"/>
<evidence type="ECO:0000313" key="2">
    <source>
        <dbReference type="Proteomes" id="UP000279089"/>
    </source>
</evidence>
<evidence type="ECO:0000313" key="1">
    <source>
        <dbReference type="EMBL" id="RPD39728.1"/>
    </source>
</evidence>
<dbReference type="Proteomes" id="UP000279089">
    <property type="component" value="Unassembled WGS sequence"/>
</dbReference>
<sequence length="149" mass="16988">MNKKKIRSFFAEYERRFNDSLAGNPLDVDAMVADFAEYVVGSGPTGVMGGKNDESYREMIAKNEDHYRSIGAKYMKVKDVEVTELDDLHAAAKVYWDSGYEKDGKKITIDFSVIYILTFLHNEIKIFAFISGDEEKVLKEHGLMPEEKS</sequence>
<comment type="caution">
    <text evidence="1">The sequence shown here is derived from an EMBL/GenBank/DDBJ whole genome shotgun (WGS) entry which is preliminary data.</text>
</comment>
<gene>
    <name evidence="1" type="ORF">EG028_18995</name>
</gene>